<dbReference type="EMBL" id="MK641509">
    <property type="protein sequence ID" value="UEQ12056.1"/>
    <property type="molecule type" value="Genomic_DNA"/>
</dbReference>
<evidence type="ECO:0000256" key="9">
    <source>
        <dbReference type="RuleBase" id="RU003624"/>
    </source>
</evidence>
<dbReference type="InterPro" id="IPR015946">
    <property type="entry name" value="KH_dom-like_a/b"/>
</dbReference>
<dbReference type="SUPFAM" id="SSF54821">
    <property type="entry name" value="Ribosomal protein S3 C-terminal domain"/>
    <property type="match status" value="1"/>
</dbReference>
<dbReference type="NCBIfam" id="TIGR01009">
    <property type="entry name" value="rpsC_bact"/>
    <property type="match status" value="1"/>
</dbReference>
<dbReference type="InterPro" id="IPR036419">
    <property type="entry name" value="Ribosomal_S3_C_sf"/>
</dbReference>
<keyword evidence="10 13" id="KW-0150">Chloroplast</keyword>
<evidence type="ECO:0000259" key="11">
    <source>
        <dbReference type="Pfam" id="PF00189"/>
    </source>
</evidence>
<evidence type="ECO:0000256" key="10">
    <source>
        <dbReference type="RuleBase" id="RU003626"/>
    </source>
</evidence>
<dbReference type="Gene3D" id="3.30.300.20">
    <property type="match status" value="1"/>
</dbReference>
<comment type="subunit">
    <text evidence="2 8 10">Part of the 30S ribosomal subunit.</text>
</comment>
<evidence type="ECO:0000256" key="1">
    <source>
        <dbReference type="ARBA" id="ARBA00010761"/>
    </source>
</evidence>
<evidence type="ECO:0000256" key="5">
    <source>
        <dbReference type="ARBA" id="ARBA00022980"/>
    </source>
</evidence>
<dbReference type="Pfam" id="PF07650">
    <property type="entry name" value="KH_2"/>
    <property type="match status" value="1"/>
</dbReference>
<dbReference type="InterPro" id="IPR018280">
    <property type="entry name" value="Ribosomal_uS3_CS"/>
</dbReference>
<dbReference type="InterPro" id="IPR004044">
    <property type="entry name" value="KH_dom_type_2"/>
</dbReference>
<evidence type="ECO:0000256" key="8">
    <source>
        <dbReference type="HAMAP-Rule" id="MF_01309"/>
    </source>
</evidence>
<keyword evidence="6 8" id="KW-0687">Ribonucleoprotein</keyword>
<keyword evidence="5 8" id="KW-0689">Ribosomal protein</keyword>
<evidence type="ECO:0000313" key="13">
    <source>
        <dbReference type="EMBL" id="UEQ12056.1"/>
    </source>
</evidence>
<evidence type="ECO:0000256" key="6">
    <source>
        <dbReference type="ARBA" id="ARBA00023274"/>
    </source>
</evidence>
<feature type="domain" description="Small ribosomal subunit protein uS3 C-terminal" evidence="11">
    <location>
        <begin position="148"/>
        <end position="230"/>
    </location>
</feature>
<dbReference type="AlphaFoldDB" id="A0A8K1YUL1"/>
<geneLocation type="chloroplast" evidence="13"/>
<organism evidence="13">
    <name type="scientific">Kumanoa mahlacensis</name>
    <dbReference type="NCBI Taxonomy" id="1196387"/>
    <lineage>
        <taxon>Eukaryota</taxon>
        <taxon>Rhodophyta</taxon>
        <taxon>Florideophyceae</taxon>
        <taxon>Nemaliophycidae</taxon>
        <taxon>Batrachospermales</taxon>
        <taxon>Batrachospermaceae</taxon>
        <taxon>Kumanoa</taxon>
    </lineage>
</organism>
<dbReference type="SUPFAM" id="SSF54814">
    <property type="entry name" value="Prokaryotic type KH domain (KH-domain type II)"/>
    <property type="match status" value="1"/>
</dbReference>
<dbReference type="InterPro" id="IPR005704">
    <property type="entry name" value="Ribosomal_uS3_bac-typ"/>
</dbReference>
<dbReference type="CDD" id="cd02412">
    <property type="entry name" value="KH-II_30S_S3"/>
    <property type="match status" value="1"/>
</dbReference>
<dbReference type="GO" id="GO:0009507">
    <property type="term" value="C:chloroplast"/>
    <property type="evidence" value="ECO:0007669"/>
    <property type="project" value="UniProtKB-SubCell"/>
</dbReference>
<dbReference type="HAMAP" id="MF_01309_B">
    <property type="entry name" value="Ribosomal_uS3_B"/>
    <property type="match status" value="1"/>
</dbReference>
<reference evidence="13" key="1">
    <citation type="submission" date="2019-03" db="EMBL/GenBank/DDBJ databases">
        <title>Phycologia Chloroplast and mitochondrial genomes of Kumanoa mahlacensis.</title>
        <authorList>
            <person name="Fang K."/>
        </authorList>
    </citation>
    <scope>NUCLEOTIDE SEQUENCE</scope>
    <source>
        <strain evidence="13">SAS-FKP1701</strain>
    </source>
</reference>
<protein>
    <recommendedName>
        <fullName evidence="7 8">Small ribosomal subunit protein uS3c</fullName>
    </recommendedName>
</protein>
<keyword evidence="3" id="KW-0699">rRNA-binding</keyword>
<keyword evidence="10 13" id="KW-0934">Plastid</keyword>
<feature type="domain" description="KH type-2" evidence="12">
    <location>
        <begin position="65"/>
        <end position="138"/>
    </location>
</feature>
<dbReference type="FunFam" id="3.30.300.20:FF:000001">
    <property type="entry name" value="30S ribosomal protein S3"/>
    <property type="match status" value="1"/>
</dbReference>
<evidence type="ECO:0000256" key="4">
    <source>
        <dbReference type="ARBA" id="ARBA00022884"/>
    </source>
</evidence>
<dbReference type="Gene3D" id="3.30.1140.32">
    <property type="entry name" value="Ribosomal protein S3, C-terminal domain"/>
    <property type="match status" value="1"/>
</dbReference>
<dbReference type="InterPro" id="IPR001351">
    <property type="entry name" value="Ribosomal_uS3_C"/>
</dbReference>
<dbReference type="GO" id="GO:0022627">
    <property type="term" value="C:cytosolic small ribosomal subunit"/>
    <property type="evidence" value="ECO:0007669"/>
    <property type="project" value="TreeGrafter"/>
</dbReference>
<dbReference type="GO" id="GO:0019843">
    <property type="term" value="F:rRNA binding"/>
    <property type="evidence" value="ECO:0007669"/>
    <property type="project" value="UniProtKB-KW"/>
</dbReference>
<keyword evidence="4" id="KW-0694">RNA-binding</keyword>
<dbReference type="InterPro" id="IPR009019">
    <property type="entry name" value="KH_sf_prok-type"/>
</dbReference>
<dbReference type="InterPro" id="IPR057258">
    <property type="entry name" value="Ribosomal_uS3"/>
</dbReference>
<accession>A0A8K1YUL1</accession>
<comment type="subcellular location">
    <subcellularLocation>
        <location evidence="8 10">Plastid</location>
        <location evidence="8 10">Chloroplast</location>
    </subcellularLocation>
</comment>
<dbReference type="GO" id="GO:0003735">
    <property type="term" value="F:structural constituent of ribosome"/>
    <property type="evidence" value="ECO:0007669"/>
    <property type="project" value="InterPro"/>
</dbReference>
<evidence type="ECO:0000256" key="3">
    <source>
        <dbReference type="ARBA" id="ARBA00022730"/>
    </source>
</evidence>
<name>A0A8K1YUL1_9FLOR</name>
<dbReference type="PANTHER" id="PTHR11760:SF19">
    <property type="entry name" value="SMALL RIBOSOMAL SUBUNIT PROTEIN US3C"/>
    <property type="match status" value="1"/>
</dbReference>
<dbReference type="Pfam" id="PF00189">
    <property type="entry name" value="Ribosomal_S3_C"/>
    <property type="match status" value="1"/>
</dbReference>
<dbReference type="PROSITE" id="PS00548">
    <property type="entry name" value="RIBOSOMAL_S3"/>
    <property type="match status" value="1"/>
</dbReference>
<gene>
    <name evidence="8 13" type="primary">rps3</name>
</gene>
<evidence type="ECO:0000259" key="12">
    <source>
        <dbReference type="Pfam" id="PF07650"/>
    </source>
</evidence>
<dbReference type="PANTHER" id="PTHR11760">
    <property type="entry name" value="30S/40S RIBOSOMAL PROTEIN S3"/>
    <property type="match status" value="1"/>
</dbReference>
<proteinExistence type="inferred from homology"/>
<evidence type="ECO:0000256" key="2">
    <source>
        <dbReference type="ARBA" id="ARBA00011458"/>
    </source>
</evidence>
<comment type="similarity">
    <text evidence="1 8 9">Belongs to the universal ribosomal protein uS3 family.</text>
</comment>
<dbReference type="GO" id="GO:0006412">
    <property type="term" value="P:translation"/>
    <property type="evidence" value="ECO:0007669"/>
    <property type="project" value="UniProtKB-UniRule"/>
</dbReference>
<evidence type="ECO:0000256" key="7">
    <source>
        <dbReference type="ARBA" id="ARBA00035154"/>
    </source>
</evidence>
<sequence>MSYYCKRNYSRFINKFKLLIRKYIFFMGQKTHPLGFRIGITQKHKSTWFSQTKTYALLLEEDYLIRKYIKQKLANANIATIYIYRKSDQIEIQIKTARPGIVLGRFGTGIEILRDELSKILKYTRQIRIDVIEITEPDTEACLLGEFIKQQLEKRIAYRRVVRQVVQRTQKANIQGIKIQVSGRLNGAEIARSEWTREGRVPLQTLRADIDYASCSAQTTYGILGIKVWLFKGEILSSYKNHSKNTD</sequence>